<feature type="domain" description="Fibronectin type-III" evidence="2">
    <location>
        <begin position="26"/>
        <end position="130"/>
    </location>
</feature>
<dbReference type="AlphaFoldDB" id="A0A2V3IZL5"/>
<evidence type="ECO:0000256" key="1">
    <source>
        <dbReference type="SAM" id="Phobius"/>
    </source>
</evidence>
<dbReference type="CDD" id="cd07389">
    <property type="entry name" value="MPP_PhoD"/>
    <property type="match status" value="1"/>
</dbReference>
<proteinExistence type="predicted"/>
<name>A0A2V3IZL5_9FLOR</name>
<dbReference type="InterPro" id="IPR029052">
    <property type="entry name" value="Metallo-depent_PP-like"/>
</dbReference>
<evidence type="ECO:0000313" key="3">
    <source>
        <dbReference type="EMBL" id="PXF47515.1"/>
    </source>
</evidence>
<dbReference type="InterPro" id="IPR038607">
    <property type="entry name" value="PhoD-like_sf"/>
</dbReference>
<sequence>MARLFSLLLRHALFYSFVFLTTTVLGAEPFVWIGAVTSSSFTIHIDVPKVNASQILLSTSTQFSNPLSQQPANSSESLIQQSTTASNLRRYTFQRLQPLTKYHIAIRSSSSTRPIASVRTFPLLNSTQDITFSFASCQLLASQDGSFEDIYNRFKRVDSSSSSPTFFMMHMGDLHYGDIRRNDISLYRNMIRNVITRPTVKRVMSSMPMPYMYDDHDYGKNNAGFSSTSRQAALQAYRRFVPTYNLPSENASYHAFSVGRVRFIITDLRAFARKEDNSTLSSEQRDWLFSELSAASNYSVVVWMSSKPWIGRAEEGGDSWSGFAAERQLIADQLVSLKVTNLVMISGDAHMLAADSGMHSDYSRTGGGGFPVFQAAPLSHFGTSKGGPYSEGCHAFRFFPNKQYGILKLSKLGQEGGPCVRFDGYRRGESESRIVFEKCGRLSGVEGSAGNESSCSLSLFPAWVAALIGLGTLLVVVTSAVTVVLIIRRRRRKRAEV</sequence>
<accession>A0A2V3IZL5</accession>
<dbReference type="OrthoDB" id="2100241at2759"/>
<organism evidence="3 4">
    <name type="scientific">Gracilariopsis chorda</name>
    <dbReference type="NCBI Taxonomy" id="448386"/>
    <lineage>
        <taxon>Eukaryota</taxon>
        <taxon>Rhodophyta</taxon>
        <taxon>Florideophyceae</taxon>
        <taxon>Rhodymeniophycidae</taxon>
        <taxon>Gracilariales</taxon>
        <taxon>Gracilariaceae</taxon>
        <taxon>Gracilariopsis</taxon>
    </lineage>
</organism>
<dbReference type="Proteomes" id="UP000247409">
    <property type="component" value="Unassembled WGS sequence"/>
</dbReference>
<dbReference type="Pfam" id="PF09423">
    <property type="entry name" value="PhoD"/>
    <property type="match status" value="1"/>
</dbReference>
<feature type="transmembrane region" description="Helical" evidence="1">
    <location>
        <begin position="462"/>
        <end position="487"/>
    </location>
</feature>
<evidence type="ECO:0000259" key="2">
    <source>
        <dbReference type="PROSITE" id="PS50853"/>
    </source>
</evidence>
<keyword evidence="1" id="KW-0472">Membrane</keyword>
<dbReference type="PANTHER" id="PTHR33987:SF1">
    <property type="entry name" value="CALCINEURIN-LIKE METALLO-PHOSPHOESTERASE SUPERFAMILY PROTEIN"/>
    <property type="match status" value="1"/>
</dbReference>
<keyword evidence="1" id="KW-1133">Transmembrane helix</keyword>
<dbReference type="InterPro" id="IPR003961">
    <property type="entry name" value="FN3_dom"/>
</dbReference>
<reference evidence="3 4" key="1">
    <citation type="journal article" date="2018" name="Mol. Biol. Evol.">
        <title>Analysis of the draft genome of the red seaweed Gracilariopsis chorda provides insights into genome size evolution in Rhodophyta.</title>
        <authorList>
            <person name="Lee J."/>
            <person name="Yang E.C."/>
            <person name="Graf L."/>
            <person name="Yang J.H."/>
            <person name="Qiu H."/>
            <person name="Zel Zion U."/>
            <person name="Chan C.X."/>
            <person name="Stephens T.G."/>
            <person name="Weber A.P.M."/>
            <person name="Boo G.H."/>
            <person name="Boo S.M."/>
            <person name="Kim K.M."/>
            <person name="Shin Y."/>
            <person name="Jung M."/>
            <person name="Lee S.J."/>
            <person name="Yim H.S."/>
            <person name="Lee J.H."/>
            <person name="Bhattacharya D."/>
            <person name="Yoon H.S."/>
        </authorList>
    </citation>
    <scope>NUCLEOTIDE SEQUENCE [LARGE SCALE GENOMIC DNA]</scope>
    <source>
        <strain evidence="3 4">SKKU-2015</strain>
        <tissue evidence="3">Whole body</tissue>
    </source>
</reference>
<keyword evidence="1" id="KW-0812">Transmembrane</keyword>
<protein>
    <submittedName>
        <fullName evidence="3">Alkaline phosphatase D</fullName>
    </submittedName>
</protein>
<dbReference type="EMBL" id="NBIV01000023">
    <property type="protein sequence ID" value="PXF47515.1"/>
    <property type="molecule type" value="Genomic_DNA"/>
</dbReference>
<dbReference type="SUPFAM" id="SSF56300">
    <property type="entry name" value="Metallo-dependent phosphatases"/>
    <property type="match status" value="1"/>
</dbReference>
<dbReference type="PANTHER" id="PTHR33987">
    <property type="entry name" value="CALCINEURIN-LIKE METALLO-PHOSPHOESTERASE SUPERFAMILY PROTEIN"/>
    <property type="match status" value="1"/>
</dbReference>
<dbReference type="Gene3D" id="3.60.21.70">
    <property type="entry name" value="PhoD-like phosphatase"/>
    <property type="match status" value="1"/>
</dbReference>
<evidence type="ECO:0000313" key="4">
    <source>
        <dbReference type="Proteomes" id="UP000247409"/>
    </source>
</evidence>
<gene>
    <name evidence="3" type="ORF">BWQ96_02659</name>
</gene>
<keyword evidence="4" id="KW-1185">Reference proteome</keyword>
<dbReference type="InterPro" id="IPR018946">
    <property type="entry name" value="PhoD-like_MPP"/>
</dbReference>
<comment type="caution">
    <text evidence="3">The sequence shown here is derived from an EMBL/GenBank/DDBJ whole genome shotgun (WGS) entry which is preliminary data.</text>
</comment>
<dbReference type="PROSITE" id="PS50853">
    <property type="entry name" value="FN3"/>
    <property type="match status" value="1"/>
</dbReference>